<keyword evidence="3" id="KW-1185">Reference proteome</keyword>
<keyword evidence="1" id="KW-0732">Signal</keyword>
<evidence type="ECO:0000313" key="2">
    <source>
        <dbReference type="EMBL" id="GAA0872532.1"/>
    </source>
</evidence>
<feature type="signal peptide" evidence="1">
    <location>
        <begin position="1"/>
        <end position="21"/>
    </location>
</feature>
<sequence>MIRLKHIFFLTLIGLHFVALAQTNSLKDVQTELDSIYTHDQTIRFEIMKMQKEGKLQTDEFIALVTKMKRTDADNLNKIKAILDRYGWPNDLTDQGNQTIFLVIQHADIATQREYLPLIKKAVEDKKILPSNLAILEDRIALRSGEKQIYGSQVVIDQNTGIKYVAPLIDPDGVNQRRKSVGLPTMEEYLKQSFQMSWSLDQYNKDYIKANEVAQKMINQ</sequence>
<dbReference type="Pfam" id="PF20329">
    <property type="entry name" value="DUF6624"/>
    <property type="match status" value="1"/>
</dbReference>
<name>A0ABP3XTN2_9FLAO</name>
<protein>
    <submittedName>
        <fullName evidence="2">Uncharacterized protein</fullName>
    </submittedName>
</protein>
<organism evidence="2 3">
    <name type="scientific">Gangjinia marincola</name>
    <dbReference type="NCBI Taxonomy" id="578463"/>
    <lineage>
        <taxon>Bacteria</taxon>
        <taxon>Pseudomonadati</taxon>
        <taxon>Bacteroidota</taxon>
        <taxon>Flavobacteriia</taxon>
        <taxon>Flavobacteriales</taxon>
        <taxon>Flavobacteriaceae</taxon>
        <taxon>Gangjinia</taxon>
    </lineage>
</organism>
<comment type="caution">
    <text evidence="2">The sequence shown here is derived from an EMBL/GenBank/DDBJ whole genome shotgun (WGS) entry which is preliminary data.</text>
</comment>
<dbReference type="InterPro" id="IPR046732">
    <property type="entry name" value="DUF6624"/>
</dbReference>
<evidence type="ECO:0000256" key="1">
    <source>
        <dbReference type="SAM" id="SignalP"/>
    </source>
</evidence>
<feature type="chain" id="PRO_5046375741" evidence="1">
    <location>
        <begin position="22"/>
        <end position="220"/>
    </location>
</feature>
<gene>
    <name evidence="2" type="ORF">GCM10009117_16790</name>
</gene>
<dbReference type="Proteomes" id="UP001500507">
    <property type="component" value="Unassembled WGS sequence"/>
</dbReference>
<accession>A0ABP3XTN2</accession>
<evidence type="ECO:0000313" key="3">
    <source>
        <dbReference type="Proteomes" id="UP001500507"/>
    </source>
</evidence>
<proteinExistence type="predicted"/>
<dbReference type="EMBL" id="BAAAFG010000015">
    <property type="protein sequence ID" value="GAA0872532.1"/>
    <property type="molecule type" value="Genomic_DNA"/>
</dbReference>
<reference evidence="3" key="1">
    <citation type="journal article" date="2019" name="Int. J. Syst. Evol. Microbiol.">
        <title>The Global Catalogue of Microorganisms (GCM) 10K type strain sequencing project: providing services to taxonomists for standard genome sequencing and annotation.</title>
        <authorList>
            <consortium name="The Broad Institute Genomics Platform"/>
            <consortium name="The Broad Institute Genome Sequencing Center for Infectious Disease"/>
            <person name="Wu L."/>
            <person name="Ma J."/>
        </authorList>
    </citation>
    <scope>NUCLEOTIDE SEQUENCE [LARGE SCALE GENOMIC DNA]</scope>
    <source>
        <strain evidence="3">JCM 16082</strain>
    </source>
</reference>